<evidence type="ECO:0000313" key="2">
    <source>
        <dbReference type="EMBL" id="MDQ7953090.1"/>
    </source>
</evidence>
<accession>A0AAP5C8C0</accession>
<dbReference type="Gene3D" id="2.60.40.3110">
    <property type="match status" value="1"/>
</dbReference>
<reference evidence="2" key="1">
    <citation type="submission" date="2023-07" db="EMBL/GenBank/DDBJ databases">
        <authorList>
            <person name="Shahid S."/>
            <person name="Akbar M.Y."/>
            <person name="Ajmal W."/>
            <person name="Ansari A."/>
            <person name="Ghazanfar S."/>
        </authorList>
    </citation>
    <scope>NUCLEOTIDE SEQUENCE</scope>
    <source>
        <strain evidence="2">NIGAB</strain>
    </source>
</reference>
<comment type="caution">
    <text evidence="2">The sequence shown here is derived from an EMBL/GenBank/DDBJ whole genome shotgun (WGS) entry which is preliminary data.</text>
</comment>
<dbReference type="PANTHER" id="PTHR30451">
    <property type="entry name" value="OUTER MEMBRANE USHER PROTEIN"/>
    <property type="match status" value="1"/>
</dbReference>
<proteinExistence type="predicted"/>
<dbReference type="RefSeq" id="WP_305730456.1">
    <property type="nucleotide sequence ID" value="NZ_JAUZEA010000007.1"/>
</dbReference>
<dbReference type="InterPro" id="IPR042186">
    <property type="entry name" value="FimD_plug_dom"/>
</dbReference>
<gene>
    <name evidence="2" type="ORF">Q0031_15010</name>
</gene>
<evidence type="ECO:0000313" key="3">
    <source>
        <dbReference type="Proteomes" id="UP001240529"/>
    </source>
</evidence>
<dbReference type="InterPro" id="IPR000015">
    <property type="entry name" value="Fimb_usher"/>
</dbReference>
<dbReference type="GO" id="GO:0009297">
    <property type="term" value="P:pilus assembly"/>
    <property type="evidence" value="ECO:0007669"/>
    <property type="project" value="InterPro"/>
</dbReference>
<protein>
    <submittedName>
        <fullName evidence="2">Fimbria/pilus outer membrane usher protein</fullName>
    </submittedName>
</protein>
<sequence length="719" mass="77595">MAWRAFALAPLLWCSSSYAAESIYAIAINGKTVDEALLATTTEYGDLLVPSAKLKSYGLIGDFSSVQSMRALGVGVEVNGEKQLVALTVPGKYFKPQVVGSVDALVEADPAPKGILINQDLAVIRSYRGDWAASWGYDMRTGLAGGVLINTGQLNVQPGGSSNARGLTTWTKDFIRKGLSVEIGDVFTPTLGITSTSNLLGFKVGTERELTGDLYPVPVIAGIADSRTTAEIYLNNERQRQLNLDRGPYSIEQGSMLNGLNSSSVVLRDQFGREQIIQSDFYFTNRALRPGASEWAVTGGLSRFGSIGNDYRDLALAGFYRRGLSPFFTLGSSAQMMGQNANLGLDATVVLGTAGVLTLSSLASHSDGQNALSYLAGYSYQTRNWSINAQTQKRAPDSWQLSDQWRGGSVITRSNLASLSYTHRPFQVGLSWSSNTYSSGAHNERLSLTGRYSGAKSSLSAQFYRDRDESGFYVFYTRQLGARQRASMSFSEEHRSVAFNGRAGKINYGLGTSDTGSYANAGLDTRSGRFQAQSTTRDGQTSLSGRYEGSIWLGEGGAHVGRTLNRSFALVEVADTSDAKLNANGSSQVTNKRGYALFPLSAYRTSNVGLDVSSLPLDAQINERTQMTTPTRLFGSKVTFPISYTKPLELRAIFQGEIVRGSGVAVADDFEVPIADDGRIFLPTYHPGGTISIKTDSVTCNGVLPSDRDDKVLVQIQCE</sequence>
<dbReference type="Proteomes" id="UP001240529">
    <property type="component" value="Unassembled WGS sequence"/>
</dbReference>
<dbReference type="GO" id="GO:0015473">
    <property type="term" value="F:fimbrial usher porin activity"/>
    <property type="evidence" value="ECO:0007669"/>
    <property type="project" value="InterPro"/>
</dbReference>
<dbReference type="Gene3D" id="2.60.40.2610">
    <property type="entry name" value="Outer membrane usher protein FimD, plug domain"/>
    <property type="match status" value="1"/>
</dbReference>
<dbReference type="GO" id="GO:0009279">
    <property type="term" value="C:cell outer membrane"/>
    <property type="evidence" value="ECO:0007669"/>
    <property type="project" value="TreeGrafter"/>
</dbReference>
<keyword evidence="1" id="KW-0732">Signal</keyword>
<feature type="signal peptide" evidence="1">
    <location>
        <begin position="1"/>
        <end position="19"/>
    </location>
</feature>
<name>A0AAP5C8C0_9GAMM</name>
<evidence type="ECO:0000256" key="1">
    <source>
        <dbReference type="SAM" id="SignalP"/>
    </source>
</evidence>
<feature type="chain" id="PRO_5042914286" evidence="1">
    <location>
        <begin position="20"/>
        <end position="719"/>
    </location>
</feature>
<dbReference type="AlphaFoldDB" id="A0AAP5C8C0"/>
<dbReference type="Pfam" id="PF00577">
    <property type="entry name" value="Usher"/>
    <property type="match status" value="1"/>
</dbReference>
<organism evidence="2 3">
    <name type="scientific">Stenotrophomonas geniculata</name>
    <dbReference type="NCBI Taxonomy" id="86188"/>
    <lineage>
        <taxon>Bacteria</taxon>
        <taxon>Pseudomonadati</taxon>
        <taxon>Pseudomonadota</taxon>
        <taxon>Gammaproteobacteria</taxon>
        <taxon>Lysobacterales</taxon>
        <taxon>Lysobacteraceae</taxon>
        <taxon>Stenotrophomonas</taxon>
    </lineage>
</organism>
<dbReference type="PANTHER" id="PTHR30451:SF5">
    <property type="entry name" value="SLR0019 PROTEIN"/>
    <property type="match status" value="1"/>
</dbReference>
<dbReference type="EMBL" id="JAVIAC010000007">
    <property type="protein sequence ID" value="MDQ7953090.1"/>
    <property type="molecule type" value="Genomic_DNA"/>
</dbReference>